<feature type="compositionally biased region" description="Basic and acidic residues" evidence="1">
    <location>
        <begin position="128"/>
        <end position="137"/>
    </location>
</feature>
<reference evidence="2" key="3">
    <citation type="submission" date="2025-09" db="UniProtKB">
        <authorList>
            <consortium name="Ensembl"/>
        </authorList>
    </citation>
    <scope>IDENTIFICATION</scope>
</reference>
<name>H2Z0G2_CIOSA</name>
<dbReference type="GeneTree" id="ENSGT00530000069508"/>
<organism evidence="2 3">
    <name type="scientific">Ciona savignyi</name>
    <name type="common">Pacific transparent sea squirt</name>
    <dbReference type="NCBI Taxonomy" id="51511"/>
    <lineage>
        <taxon>Eukaryota</taxon>
        <taxon>Metazoa</taxon>
        <taxon>Chordata</taxon>
        <taxon>Tunicata</taxon>
        <taxon>Ascidiacea</taxon>
        <taxon>Phlebobranchia</taxon>
        <taxon>Cionidae</taxon>
        <taxon>Ciona</taxon>
    </lineage>
</organism>
<evidence type="ECO:0000313" key="3">
    <source>
        <dbReference type="Proteomes" id="UP000007875"/>
    </source>
</evidence>
<protein>
    <submittedName>
        <fullName evidence="2">Uncharacterized protein</fullName>
    </submittedName>
</protein>
<accession>H2Z0G2</accession>
<proteinExistence type="predicted"/>
<feature type="region of interest" description="Disordered" evidence="1">
    <location>
        <begin position="110"/>
        <end position="141"/>
    </location>
</feature>
<dbReference type="Proteomes" id="UP000007875">
    <property type="component" value="Unassembled WGS sequence"/>
</dbReference>
<dbReference type="OMA" id="MDEMEIK"/>
<evidence type="ECO:0000313" key="2">
    <source>
        <dbReference type="Ensembl" id="ENSCSAVP00000011074.1"/>
    </source>
</evidence>
<dbReference type="InParanoid" id="H2Z0G2"/>
<dbReference type="Ensembl" id="ENSCSAVT00000011205.1">
    <property type="protein sequence ID" value="ENSCSAVP00000011074.1"/>
    <property type="gene ID" value="ENSCSAVG00000006479.1"/>
</dbReference>
<reference evidence="2" key="2">
    <citation type="submission" date="2025-08" db="UniProtKB">
        <authorList>
            <consortium name="Ensembl"/>
        </authorList>
    </citation>
    <scope>IDENTIFICATION</scope>
</reference>
<dbReference type="HOGENOM" id="CLU_1172932_0_0_1"/>
<reference evidence="3" key="1">
    <citation type="submission" date="2003-08" db="EMBL/GenBank/DDBJ databases">
        <authorList>
            <person name="Birren B."/>
            <person name="Nusbaum C."/>
            <person name="Abebe A."/>
            <person name="Abouelleil A."/>
            <person name="Adekoya E."/>
            <person name="Ait-zahra M."/>
            <person name="Allen N."/>
            <person name="Allen T."/>
            <person name="An P."/>
            <person name="Anderson M."/>
            <person name="Anderson S."/>
            <person name="Arachchi H."/>
            <person name="Armbruster J."/>
            <person name="Bachantsang P."/>
            <person name="Baldwin J."/>
            <person name="Barry A."/>
            <person name="Bayul T."/>
            <person name="Blitshsteyn B."/>
            <person name="Bloom T."/>
            <person name="Blye J."/>
            <person name="Boguslavskiy L."/>
            <person name="Borowsky M."/>
            <person name="Boukhgalter B."/>
            <person name="Brunache A."/>
            <person name="Butler J."/>
            <person name="Calixte N."/>
            <person name="Calvo S."/>
            <person name="Camarata J."/>
            <person name="Campo K."/>
            <person name="Chang J."/>
            <person name="Cheshatsang Y."/>
            <person name="Citroen M."/>
            <person name="Collymore A."/>
            <person name="Considine T."/>
            <person name="Cook A."/>
            <person name="Cooke P."/>
            <person name="Corum B."/>
            <person name="Cuomo C."/>
            <person name="David R."/>
            <person name="Dawoe T."/>
            <person name="Degray S."/>
            <person name="Dodge S."/>
            <person name="Dooley K."/>
            <person name="Dorje P."/>
            <person name="Dorjee K."/>
            <person name="Dorris L."/>
            <person name="Duffey N."/>
            <person name="Dupes A."/>
            <person name="Elkins T."/>
            <person name="Engels R."/>
            <person name="Erickson J."/>
            <person name="Farina A."/>
            <person name="Faro S."/>
            <person name="Ferreira P."/>
            <person name="Fischer H."/>
            <person name="Fitzgerald M."/>
            <person name="Foley K."/>
            <person name="Gage D."/>
            <person name="Galagan J."/>
            <person name="Gearin G."/>
            <person name="Gnerre S."/>
            <person name="Gnirke A."/>
            <person name="Goyette A."/>
            <person name="Graham J."/>
            <person name="Grandbois E."/>
            <person name="Gyaltsen K."/>
            <person name="Hafez N."/>
            <person name="Hagopian D."/>
            <person name="Hagos B."/>
            <person name="Hall J."/>
            <person name="Hatcher B."/>
            <person name="Heller A."/>
            <person name="Higgins H."/>
            <person name="Honan T."/>
            <person name="Horn A."/>
            <person name="Houde N."/>
            <person name="Hughes L."/>
            <person name="Hulme W."/>
            <person name="Husby E."/>
            <person name="Iliev I."/>
            <person name="Jaffe D."/>
            <person name="Jones C."/>
            <person name="Kamal M."/>
            <person name="Kamat A."/>
            <person name="Kamvysselis M."/>
            <person name="Karlsson E."/>
            <person name="Kells C."/>
            <person name="Kieu A."/>
            <person name="Kisner P."/>
            <person name="Kodira C."/>
            <person name="Kulbokas E."/>
            <person name="Labutti K."/>
            <person name="Lama D."/>
            <person name="Landers T."/>
            <person name="Leger J."/>
            <person name="Levine S."/>
            <person name="Lewis D."/>
            <person name="Lewis T."/>
            <person name="Lindblad-toh K."/>
            <person name="Liu X."/>
            <person name="Lokyitsang T."/>
            <person name="Lokyitsang Y."/>
            <person name="Lucien O."/>
            <person name="Lui A."/>
            <person name="Ma L.J."/>
            <person name="Mabbitt R."/>
            <person name="Macdonald J."/>
            <person name="Maclean C."/>
            <person name="Major J."/>
            <person name="Manning J."/>
            <person name="Marabella R."/>
            <person name="Maru K."/>
            <person name="Matthews C."/>
            <person name="Mauceli E."/>
            <person name="Mccarthy M."/>
            <person name="Mcdonough S."/>
            <person name="Mcghee T."/>
            <person name="Meldrim J."/>
            <person name="Meneus L."/>
            <person name="Mesirov J."/>
            <person name="Mihalev A."/>
            <person name="Mihova T."/>
            <person name="Mikkelsen T."/>
            <person name="Mlenga V."/>
            <person name="Moru K."/>
            <person name="Mozes J."/>
            <person name="Mulrain L."/>
            <person name="Munson G."/>
            <person name="Naylor J."/>
            <person name="Newes C."/>
            <person name="Nguyen C."/>
            <person name="Nguyen N."/>
            <person name="Nguyen T."/>
            <person name="Nicol R."/>
            <person name="Nielsen C."/>
            <person name="Nizzari M."/>
            <person name="Norbu C."/>
            <person name="Norbu N."/>
            <person name="O'donnell P."/>
            <person name="Okoawo O."/>
            <person name="O'leary S."/>
            <person name="Omotosho B."/>
            <person name="O'neill K."/>
            <person name="Osman S."/>
            <person name="Parker S."/>
            <person name="Perrin D."/>
            <person name="Phunkhang P."/>
            <person name="Piqani B."/>
            <person name="Purcell S."/>
            <person name="Rachupka T."/>
            <person name="Ramasamy U."/>
            <person name="Rameau R."/>
            <person name="Ray V."/>
            <person name="Raymond C."/>
            <person name="Retta R."/>
            <person name="Richardson S."/>
            <person name="Rise C."/>
            <person name="Rodriguez J."/>
            <person name="Rogers J."/>
            <person name="Rogov P."/>
            <person name="Rutman M."/>
            <person name="Schupbach R."/>
            <person name="Seaman C."/>
            <person name="Settipalli S."/>
            <person name="Sharpe T."/>
            <person name="Sheridan J."/>
            <person name="Sherpa N."/>
            <person name="Shi J."/>
            <person name="Smirnov S."/>
            <person name="Smith C."/>
            <person name="Sougnez C."/>
            <person name="Spencer B."/>
            <person name="Stalker J."/>
            <person name="Stange-thomann N."/>
            <person name="Stavropoulos S."/>
            <person name="Stetson K."/>
            <person name="Stone C."/>
            <person name="Stone S."/>
            <person name="Stubbs M."/>
            <person name="Talamas J."/>
            <person name="Tchuinga P."/>
            <person name="Tenzing P."/>
            <person name="Tesfaye S."/>
            <person name="Theodore J."/>
            <person name="Thoulutsang Y."/>
            <person name="Topham K."/>
            <person name="Towey S."/>
            <person name="Tsamla T."/>
            <person name="Tsomo N."/>
            <person name="Vallee D."/>
            <person name="Vassiliev H."/>
            <person name="Venkataraman V."/>
            <person name="Vinson J."/>
            <person name="Vo A."/>
            <person name="Wade C."/>
            <person name="Wang S."/>
            <person name="Wangchuk T."/>
            <person name="Wangdi T."/>
            <person name="Whittaker C."/>
            <person name="Wilkinson J."/>
            <person name="Wu Y."/>
            <person name="Wyman D."/>
            <person name="Yadav S."/>
            <person name="Yang S."/>
            <person name="Yang X."/>
            <person name="Yeager S."/>
            <person name="Yee E."/>
            <person name="Young G."/>
            <person name="Zainoun J."/>
            <person name="Zembeck L."/>
            <person name="Zimmer A."/>
            <person name="Zody M."/>
            <person name="Lander E."/>
        </authorList>
    </citation>
    <scope>NUCLEOTIDE SEQUENCE [LARGE SCALE GENOMIC DNA]</scope>
</reference>
<dbReference type="AlphaFoldDB" id="H2Z0G2"/>
<keyword evidence="3" id="KW-1185">Reference proteome</keyword>
<sequence>DRYTGTIRYGARQYRNPNAYGNRQNRWDDEVKRFIQNHGHGYQRTVQNHSNYRPYNGFYQEHRAPTGDFNPRYHRQHPLRHPNPDNQRPEFRPAYAQYRPAHTQYNNSFRSAQQSRGVYHRRTTSRIDNNRPSDRSQRTVPPYLRQPTILERKRGIADEPTETTCAICLDEMDKLEVKRLKGVVDPTVTLPCA</sequence>
<evidence type="ECO:0000256" key="1">
    <source>
        <dbReference type="SAM" id="MobiDB-lite"/>
    </source>
</evidence>